<name>A0A0K2SVX7_LEPSM</name>
<proteinExistence type="predicted"/>
<dbReference type="EMBL" id="HACA01000171">
    <property type="protein sequence ID" value="CDW17532.1"/>
    <property type="molecule type" value="Transcribed_RNA"/>
</dbReference>
<evidence type="ECO:0000313" key="1">
    <source>
        <dbReference type="EMBL" id="CDW17532.1"/>
    </source>
</evidence>
<accession>A0A0K2SVX7</accession>
<dbReference type="AlphaFoldDB" id="A0A0K2SVX7"/>
<protein>
    <submittedName>
        <fullName evidence="1">Uncharacterized protein</fullName>
    </submittedName>
</protein>
<feature type="non-terminal residue" evidence="1">
    <location>
        <position position="1"/>
    </location>
</feature>
<organism evidence="1">
    <name type="scientific">Lepeophtheirus salmonis</name>
    <name type="common">Salmon louse</name>
    <name type="synonym">Caligus salmonis</name>
    <dbReference type="NCBI Taxonomy" id="72036"/>
    <lineage>
        <taxon>Eukaryota</taxon>
        <taxon>Metazoa</taxon>
        <taxon>Ecdysozoa</taxon>
        <taxon>Arthropoda</taxon>
        <taxon>Crustacea</taxon>
        <taxon>Multicrustacea</taxon>
        <taxon>Hexanauplia</taxon>
        <taxon>Copepoda</taxon>
        <taxon>Siphonostomatoida</taxon>
        <taxon>Caligidae</taxon>
        <taxon>Lepeophtheirus</taxon>
    </lineage>
</organism>
<reference evidence="1" key="1">
    <citation type="submission" date="2014-05" db="EMBL/GenBank/DDBJ databases">
        <authorList>
            <person name="Chronopoulou M."/>
        </authorList>
    </citation>
    <scope>NUCLEOTIDE SEQUENCE</scope>
    <source>
        <tissue evidence="1">Whole organism</tissue>
    </source>
</reference>
<sequence length="42" mass="5093">NHSTILKVDTNVPFDYHTLDVSLRQTEFFWYIYVRHRVGNPL</sequence>